<accession>A0A1X7SS70</accession>
<dbReference type="InParanoid" id="A0A1X7SS70"/>
<proteinExistence type="predicted"/>
<feature type="region of interest" description="Disordered" evidence="1">
    <location>
        <begin position="1"/>
        <end position="72"/>
    </location>
</feature>
<reference evidence="2" key="1">
    <citation type="submission" date="2017-05" db="UniProtKB">
        <authorList>
            <consortium name="EnsemblMetazoa"/>
        </authorList>
    </citation>
    <scope>IDENTIFICATION</scope>
</reference>
<name>A0A1X7SS70_AMPQE</name>
<protein>
    <submittedName>
        <fullName evidence="2">Uncharacterized protein</fullName>
    </submittedName>
</protein>
<evidence type="ECO:0000256" key="1">
    <source>
        <dbReference type="SAM" id="MobiDB-lite"/>
    </source>
</evidence>
<sequence length="86" mass="9327">MSQKESQVRESGAGMGLEGEEIVTDDTARHEARLSEKDVEGITELMLKKLKKGTPPTSIPGSLPEEGDPPVRILPPTPYGLYCYGI</sequence>
<dbReference type="AlphaFoldDB" id="A0A1X7SS70"/>
<organism evidence="2">
    <name type="scientific">Amphimedon queenslandica</name>
    <name type="common">Sponge</name>
    <dbReference type="NCBI Taxonomy" id="400682"/>
    <lineage>
        <taxon>Eukaryota</taxon>
        <taxon>Metazoa</taxon>
        <taxon>Porifera</taxon>
        <taxon>Demospongiae</taxon>
        <taxon>Heteroscleromorpha</taxon>
        <taxon>Haplosclerida</taxon>
        <taxon>Niphatidae</taxon>
        <taxon>Amphimedon</taxon>
    </lineage>
</organism>
<dbReference type="EnsemblMetazoa" id="Aqu2.1.04916_001">
    <property type="protein sequence ID" value="Aqu2.1.04916_001"/>
    <property type="gene ID" value="Aqu2.1.04916"/>
</dbReference>
<feature type="compositionally biased region" description="Basic and acidic residues" evidence="1">
    <location>
        <begin position="26"/>
        <end position="40"/>
    </location>
</feature>
<evidence type="ECO:0000313" key="2">
    <source>
        <dbReference type="EnsemblMetazoa" id="Aqu2.1.04916_001"/>
    </source>
</evidence>